<dbReference type="AlphaFoldDB" id="A0A412W5S3"/>
<reference evidence="2 3" key="1">
    <citation type="submission" date="2018-08" db="EMBL/GenBank/DDBJ databases">
        <title>A genome reference for cultivated species of the human gut microbiota.</title>
        <authorList>
            <person name="Zou Y."/>
            <person name="Xue W."/>
            <person name="Luo G."/>
        </authorList>
    </citation>
    <scope>NUCLEOTIDE SEQUENCE [LARGE SCALE GENOMIC DNA]</scope>
    <source>
        <strain evidence="2 3">AF14-6AC</strain>
    </source>
</reference>
<evidence type="ECO:0000313" key="2">
    <source>
        <dbReference type="EMBL" id="RGV19347.1"/>
    </source>
</evidence>
<feature type="domain" description="Glycosyltransferase 2-like" evidence="1">
    <location>
        <begin position="8"/>
        <end position="148"/>
    </location>
</feature>
<dbReference type="Gene3D" id="3.90.550.10">
    <property type="entry name" value="Spore Coat Polysaccharide Biosynthesis Protein SpsA, Chain A"/>
    <property type="match status" value="1"/>
</dbReference>
<name>A0A412W5S3_9BACT</name>
<gene>
    <name evidence="2" type="ORF">DWW24_18480</name>
</gene>
<evidence type="ECO:0000313" key="3">
    <source>
        <dbReference type="Proteomes" id="UP000283426"/>
    </source>
</evidence>
<organism evidence="2 3">
    <name type="scientific">Odoribacter splanchnicus</name>
    <dbReference type="NCBI Taxonomy" id="28118"/>
    <lineage>
        <taxon>Bacteria</taxon>
        <taxon>Pseudomonadati</taxon>
        <taxon>Bacteroidota</taxon>
        <taxon>Bacteroidia</taxon>
        <taxon>Bacteroidales</taxon>
        <taxon>Odoribacteraceae</taxon>
        <taxon>Odoribacter</taxon>
    </lineage>
</organism>
<dbReference type="SUPFAM" id="SSF53448">
    <property type="entry name" value="Nucleotide-diphospho-sugar transferases"/>
    <property type="match status" value="1"/>
</dbReference>
<evidence type="ECO:0000259" key="1">
    <source>
        <dbReference type="Pfam" id="PF00535"/>
    </source>
</evidence>
<dbReference type="Pfam" id="PF00535">
    <property type="entry name" value="Glycos_transf_2"/>
    <property type="match status" value="1"/>
</dbReference>
<dbReference type="GO" id="GO:0016758">
    <property type="term" value="F:hexosyltransferase activity"/>
    <property type="evidence" value="ECO:0007669"/>
    <property type="project" value="UniProtKB-ARBA"/>
</dbReference>
<dbReference type="InterPro" id="IPR029044">
    <property type="entry name" value="Nucleotide-diphossugar_trans"/>
</dbReference>
<dbReference type="RefSeq" id="WP_118108531.1">
    <property type="nucleotide sequence ID" value="NZ_JADMYR010000048.1"/>
</dbReference>
<protein>
    <submittedName>
        <fullName evidence="2">Glycosyltransferase family 2 protein</fullName>
    </submittedName>
</protein>
<dbReference type="PANTHER" id="PTHR22916">
    <property type="entry name" value="GLYCOSYLTRANSFERASE"/>
    <property type="match status" value="1"/>
</dbReference>
<dbReference type="EMBL" id="QRYW01000051">
    <property type="protein sequence ID" value="RGV19347.1"/>
    <property type="molecule type" value="Genomic_DNA"/>
</dbReference>
<dbReference type="CDD" id="cd00761">
    <property type="entry name" value="Glyco_tranf_GTA_type"/>
    <property type="match status" value="1"/>
</dbReference>
<comment type="caution">
    <text evidence="2">The sequence shown here is derived from an EMBL/GenBank/DDBJ whole genome shotgun (WGS) entry which is preliminary data.</text>
</comment>
<dbReference type="Proteomes" id="UP000283426">
    <property type="component" value="Unassembled WGS sequence"/>
</dbReference>
<sequence>MNNTINFSIIIPTKNIPDLLQRCLESIPQRSDIEIIVVDDNSDREIVDVKNYPGTNNQQVKIIFLPESKGAGYARNIGLTIAKGKWILFADSDDYFSEKFSDILDRYINSEYDIIFLNYERVDSVTKEKIHVYRQSFITSKNLNDKLLENKLRFVMGPPWCKMIAHHLIKKYNVKFDEVAKHNDTMFSLKIGYYADRIFIDPEIAYYNTQREGSITTSRFAPSSIYISTIFDVEMDYMKFAREHHIKFVKWRLWDSTIACARNEKDLIFEILKYLHKKHCLRMLLLKMPVYLTIRIYNKCFGND</sequence>
<keyword evidence="2" id="KW-0808">Transferase</keyword>
<dbReference type="InterPro" id="IPR001173">
    <property type="entry name" value="Glyco_trans_2-like"/>
</dbReference>
<proteinExistence type="predicted"/>
<accession>A0A412W5S3</accession>